<dbReference type="AlphaFoldDB" id="A0A9E5T1W5"/>
<evidence type="ECO:0000313" key="3">
    <source>
        <dbReference type="EMBL" id="NHO67201.1"/>
    </source>
</evidence>
<proteinExistence type="predicted"/>
<feature type="transmembrane region" description="Helical" evidence="1">
    <location>
        <begin position="205"/>
        <end position="222"/>
    </location>
</feature>
<keyword evidence="1" id="KW-1133">Transmembrane helix</keyword>
<dbReference type="EMBL" id="JAAONZ010000015">
    <property type="protein sequence ID" value="NHO67201.1"/>
    <property type="molecule type" value="Genomic_DNA"/>
</dbReference>
<feature type="signal peptide" evidence="2">
    <location>
        <begin position="1"/>
        <end position="22"/>
    </location>
</feature>
<gene>
    <name evidence="3" type="ORF">G8770_16760</name>
</gene>
<protein>
    <recommendedName>
        <fullName evidence="5">PEP-CTERM protein-sorting domain-containing protein</fullName>
    </recommendedName>
</protein>
<evidence type="ECO:0000313" key="4">
    <source>
        <dbReference type="Proteomes" id="UP000787472"/>
    </source>
</evidence>
<evidence type="ECO:0008006" key="5">
    <source>
        <dbReference type="Google" id="ProtNLM"/>
    </source>
</evidence>
<name>A0A9E5T1W5_9GAMM</name>
<dbReference type="RefSeq" id="WP_167189469.1">
    <property type="nucleotide sequence ID" value="NZ_JAAONZ010000015.1"/>
</dbReference>
<evidence type="ECO:0000256" key="1">
    <source>
        <dbReference type="SAM" id="Phobius"/>
    </source>
</evidence>
<keyword evidence="2" id="KW-0732">Signal</keyword>
<feature type="chain" id="PRO_5038681506" description="PEP-CTERM protein-sorting domain-containing protein" evidence="2">
    <location>
        <begin position="23"/>
        <end position="235"/>
    </location>
</feature>
<comment type="caution">
    <text evidence="3">The sequence shown here is derived from an EMBL/GenBank/DDBJ whole genome shotgun (WGS) entry which is preliminary data.</text>
</comment>
<keyword evidence="1" id="KW-0812">Transmembrane</keyword>
<reference evidence="3" key="1">
    <citation type="submission" date="2020-03" db="EMBL/GenBank/DDBJ databases">
        <authorList>
            <person name="Guo F."/>
        </authorList>
    </citation>
    <scope>NUCLEOTIDE SEQUENCE</scope>
    <source>
        <strain evidence="3">JCM 30134</strain>
    </source>
</reference>
<accession>A0A9E5T1W5</accession>
<dbReference type="Proteomes" id="UP000787472">
    <property type="component" value="Unassembled WGS sequence"/>
</dbReference>
<keyword evidence="1" id="KW-0472">Membrane</keyword>
<sequence>MNKIHWILALVVFMGVSTGVHAGFFSYGGGYNDGTSFKVLYEDKAGNTDDGFCSGTDCRIFDIIFDFGPGSVLGNYAANPANPFPGSYPNIFAVNLDDPLLNNIFSFSLSGLDGPFGGSFSLLLENPDPLFGTDSVRLSDGPLFINDVYCRGLVPGGPNEGNCTHTSSGPLFAGINLGHTNGALAEFMAIENPFPDSVNEVPSPATWLLLVTGLLAIAVLQYRPRRRAGLATARA</sequence>
<keyword evidence="4" id="KW-1185">Reference proteome</keyword>
<organism evidence="3 4">
    <name type="scientific">Pseudomaricurvus hydrocarbonicus</name>
    <dbReference type="NCBI Taxonomy" id="1470433"/>
    <lineage>
        <taxon>Bacteria</taxon>
        <taxon>Pseudomonadati</taxon>
        <taxon>Pseudomonadota</taxon>
        <taxon>Gammaproteobacteria</taxon>
        <taxon>Cellvibrionales</taxon>
        <taxon>Cellvibrionaceae</taxon>
        <taxon>Pseudomaricurvus</taxon>
    </lineage>
</organism>
<evidence type="ECO:0000256" key="2">
    <source>
        <dbReference type="SAM" id="SignalP"/>
    </source>
</evidence>